<accession>A0ABN2PN92</accession>
<reference evidence="4 5" key="1">
    <citation type="journal article" date="2019" name="Int. J. Syst. Evol. Microbiol.">
        <title>The Global Catalogue of Microorganisms (GCM) 10K type strain sequencing project: providing services to taxonomists for standard genome sequencing and annotation.</title>
        <authorList>
            <consortium name="The Broad Institute Genomics Platform"/>
            <consortium name="The Broad Institute Genome Sequencing Center for Infectious Disease"/>
            <person name="Wu L."/>
            <person name="Ma J."/>
        </authorList>
    </citation>
    <scope>NUCLEOTIDE SEQUENCE [LARGE SCALE GENOMIC DNA]</scope>
    <source>
        <strain evidence="4 5">JCM 13581</strain>
    </source>
</reference>
<dbReference type="InterPro" id="IPR043725">
    <property type="entry name" value="DUF5667"/>
</dbReference>
<proteinExistence type="predicted"/>
<keyword evidence="2" id="KW-1133">Transmembrane helix</keyword>
<protein>
    <submittedName>
        <fullName evidence="4">DUF5667 domain-containing protein</fullName>
    </submittedName>
</protein>
<feature type="region of interest" description="Disordered" evidence="1">
    <location>
        <begin position="104"/>
        <end position="123"/>
    </location>
</feature>
<name>A0ABN2PN92_9ACTN</name>
<evidence type="ECO:0000313" key="4">
    <source>
        <dbReference type="EMBL" id="GAA1926612.1"/>
    </source>
</evidence>
<evidence type="ECO:0000256" key="2">
    <source>
        <dbReference type="SAM" id="Phobius"/>
    </source>
</evidence>
<feature type="region of interest" description="Disordered" evidence="1">
    <location>
        <begin position="295"/>
        <end position="401"/>
    </location>
</feature>
<feature type="compositionally biased region" description="Low complexity" evidence="1">
    <location>
        <begin position="376"/>
        <end position="392"/>
    </location>
</feature>
<evidence type="ECO:0000256" key="1">
    <source>
        <dbReference type="SAM" id="MobiDB-lite"/>
    </source>
</evidence>
<feature type="transmembrane region" description="Helical" evidence="2">
    <location>
        <begin position="131"/>
        <end position="151"/>
    </location>
</feature>
<evidence type="ECO:0000259" key="3">
    <source>
        <dbReference type="Pfam" id="PF18915"/>
    </source>
</evidence>
<comment type="caution">
    <text evidence="4">The sequence shown here is derived from an EMBL/GenBank/DDBJ whole genome shotgun (WGS) entry which is preliminary data.</text>
</comment>
<keyword evidence="2" id="KW-0812">Transmembrane</keyword>
<dbReference type="Pfam" id="PF18915">
    <property type="entry name" value="DUF5667"/>
    <property type="match status" value="1"/>
</dbReference>
<organism evidence="4 5">
    <name type="scientific">Streptomyces sodiiphilus</name>
    <dbReference type="NCBI Taxonomy" id="226217"/>
    <lineage>
        <taxon>Bacteria</taxon>
        <taxon>Bacillati</taxon>
        <taxon>Actinomycetota</taxon>
        <taxon>Actinomycetes</taxon>
        <taxon>Kitasatosporales</taxon>
        <taxon>Streptomycetaceae</taxon>
        <taxon>Streptomyces</taxon>
    </lineage>
</organism>
<keyword evidence="5" id="KW-1185">Reference proteome</keyword>
<gene>
    <name evidence="4" type="ORF">GCM10009716_38410</name>
</gene>
<feature type="domain" description="DUF5667" evidence="3">
    <location>
        <begin position="155"/>
        <end position="270"/>
    </location>
</feature>
<sequence length="415" mass="42910">MRSVSTHRRANAFAHVLDESRLDEAAAEPARTADGVPPGEAEQTALLSVVEKLETLPRPRLSPETRTAQRAGLIAAMEAAFAEEGTPGRPAASGELLPGQRALRSGRGAHRADRAGPLSGLRPKSRLGKGLAAGGLTVGVAAGAFGGVAAASTNALPGDTLYGLKRGMEDLRLDFAGGSADRGRLHLDHAAKRLGEARRLMERGRAGELDQEQVAEVRRTLSSMSRDASEGHRLLSQAYEADGSIVPLQSLSAFSEKHRGSWTQLRDTLPRQLHDVSDEVTSVFDAIEQEITPLRALLPGEPDPSAGSAGGDGAGAEEPFRHRESPGAPPDPEGGPSGTPDSAGTGSPDGTGGEEDAREGLLGGGGLLDPDPESSPGATLPGGDPDGGLPQPEVTIPPLLEDLLPGIGIEVRDQQ</sequence>
<dbReference type="Proteomes" id="UP001501303">
    <property type="component" value="Unassembled WGS sequence"/>
</dbReference>
<evidence type="ECO:0000313" key="5">
    <source>
        <dbReference type="Proteomes" id="UP001501303"/>
    </source>
</evidence>
<keyword evidence="2" id="KW-0472">Membrane</keyword>
<dbReference type="EMBL" id="BAAAMJ010000045">
    <property type="protein sequence ID" value="GAA1926612.1"/>
    <property type="molecule type" value="Genomic_DNA"/>
</dbReference>